<dbReference type="EMBL" id="CAEKKB010000003">
    <property type="protein sequence ID" value="CAB4302493.1"/>
    <property type="molecule type" value="Genomic_DNA"/>
</dbReference>
<dbReference type="Proteomes" id="UP000507245">
    <property type="component" value="Unassembled WGS sequence"/>
</dbReference>
<keyword evidence="2" id="KW-1185">Reference proteome</keyword>
<dbReference type="AlphaFoldDB" id="A0A6J5WQB0"/>
<gene>
    <name evidence="1" type="ORF">ORAREDHAP_LOCUS18277</name>
</gene>
<reference evidence="2" key="1">
    <citation type="journal article" date="2020" name="Genome Biol.">
        <title>Gamete binning: chromosome-level and haplotype-resolved genome assembly enabled by high-throughput single-cell sequencing of gamete genomes.</title>
        <authorList>
            <person name="Campoy J.A."/>
            <person name="Sun H."/>
            <person name="Goel M."/>
            <person name="Jiao W.-B."/>
            <person name="Folz-Donahue K."/>
            <person name="Wang N."/>
            <person name="Rubio M."/>
            <person name="Liu C."/>
            <person name="Kukat C."/>
            <person name="Ruiz D."/>
            <person name="Huettel B."/>
            <person name="Schneeberger K."/>
        </authorList>
    </citation>
    <scope>NUCLEOTIDE SEQUENCE [LARGE SCALE GENOMIC DNA]</scope>
    <source>
        <strain evidence="2">cv. Rojo Pasion</strain>
    </source>
</reference>
<evidence type="ECO:0000313" key="2">
    <source>
        <dbReference type="Proteomes" id="UP000507245"/>
    </source>
</evidence>
<accession>A0A6J5WQB0</accession>
<sequence length="78" mass="9093">MDPIFILWTTHRCGISHINSEHIMWTFHVKNDGNALYETKGKLRGLRQPNYHGLRRSAQVKPNKTLIQEDLPTKINVI</sequence>
<organism evidence="1 2">
    <name type="scientific">Prunus armeniaca</name>
    <name type="common">Apricot</name>
    <name type="synonym">Armeniaca vulgaris</name>
    <dbReference type="NCBI Taxonomy" id="36596"/>
    <lineage>
        <taxon>Eukaryota</taxon>
        <taxon>Viridiplantae</taxon>
        <taxon>Streptophyta</taxon>
        <taxon>Embryophyta</taxon>
        <taxon>Tracheophyta</taxon>
        <taxon>Spermatophyta</taxon>
        <taxon>Magnoliopsida</taxon>
        <taxon>eudicotyledons</taxon>
        <taxon>Gunneridae</taxon>
        <taxon>Pentapetalae</taxon>
        <taxon>rosids</taxon>
        <taxon>fabids</taxon>
        <taxon>Rosales</taxon>
        <taxon>Rosaceae</taxon>
        <taxon>Amygdaloideae</taxon>
        <taxon>Amygdaleae</taxon>
        <taxon>Prunus</taxon>
    </lineage>
</organism>
<name>A0A6J5WQB0_PRUAR</name>
<proteinExistence type="predicted"/>
<protein>
    <submittedName>
        <fullName evidence="1">Uncharacterized protein</fullName>
    </submittedName>
</protein>
<evidence type="ECO:0000313" key="1">
    <source>
        <dbReference type="EMBL" id="CAB4302493.1"/>
    </source>
</evidence>